<name>A0A067MJT2_BOTB1</name>
<evidence type="ECO:0000313" key="3">
    <source>
        <dbReference type="Proteomes" id="UP000027195"/>
    </source>
</evidence>
<evidence type="ECO:0008006" key="4">
    <source>
        <dbReference type="Google" id="ProtNLM"/>
    </source>
</evidence>
<dbReference type="AlphaFoldDB" id="A0A067MJT2"/>
<evidence type="ECO:0000313" key="2">
    <source>
        <dbReference type="EMBL" id="KDQ15799.1"/>
    </source>
</evidence>
<accession>A0A067MJT2</accession>
<dbReference type="OrthoDB" id="184880at2759"/>
<feature type="region of interest" description="Disordered" evidence="1">
    <location>
        <begin position="39"/>
        <end position="59"/>
    </location>
</feature>
<gene>
    <name evidence="2" type="ORF">BOTBODRAFT_623768</name>
</gene>
<dbReference type="STRING" id="930990.A0A067MJT2"/>
<protein>
    <recommendedName>
        <fullName evidence="4">Methyltransferase domain-containing protein</fullName>
    </recommendedName>
</protein>
<proteinExistence type="predicted"/>
<evidence type="ECO:0000256" key="1">
    <source>
        <dbReference type="SAM" id="MobiDB-lite"/>
    </source>
</evidence>
<dbReference type="SUPFAM" id="SSF53335">
    <property type="entry name" value="S-adenosyl-L-methionine-dependent methyltransferases"/>
    <property type="match status" value="1"/>
</dbReference>
<dbReference type="InParanoid" id="A0A067MJT2"/>
<dbReference type="CDD" id="cd02440">
    <property type="entry name" value="AdoMet_MTases"/>
    <property type="match status" value="1"/>
</dbReference>
<dbReference type="EMBL" id="KL198030">
    <property type="protein sequence ID" value="KDQ15799.1"/>
    <property type="molecule type" value="Genomic_DNA"/>
</dbReference>
<dbReference type="Proteomes" id="UP000027195">
    <property type="component" value="Unassembled WGS sequence"/>
</dbReference>
<dbReference type="HOGENOM" id="CLU_010595_9_3_1"/>
<organism evidence="2 3">
    <name type="scientific">Botryobasidium botryosum (strain FD-172 SS1)</name>
    <dbReference type="NCBI Taxonomy" id="930990"/>
    <lineage>
        <taxon>Eukaryota</taxon>
        <taxon>Fungi</taxon>
        <taxon>Dikarya</taxon>
        <taxon>Basidiomycota</taxon>
        <taxon>Agaricomycotina</taxon>
        <taxon>Agaricomycetes</taxon>
        <taxon>Cantharellales</taxon>
        <taxon>Botryobasidiaceae</taxon>
        <taxon>Botryobasidium</taxon>
    </lineage>
</organism>
<feature type="compositionally biased region" description="Low complexity" evidence="1">
    <location>
        <begin position="39"/>
        <end position="54"/>
    </location>
</feature>
<reference evidence="3" key="1">
    <citation type="journal article" date="2014" name="Proc. Natl. Acad. Sci. U.S.A.">
        <title>Extensive sampling of basidiomycete genomes demonstrates inadequacy of the white-rot/brown-rot paradigm for wood decay fungi.</title>
        <authorList>
            <person name="Riley R."/>
            <person name="Salamov A.A."/>
            <person name="Brown D.W."/>
            <person name="Nagy L.G."/>
            <person name="Floudas D."/>
            <person name="Held B.W."/>
            <person name="Levasseur A."/>
            <person name="Lombard V."/>
            <person name="Morin E."/>
            <person name="Otillar R."/>
            <person name="Lindquist E.A."/>
            <person name="Sun H."/>
            <person name="LaButti K.M."/>
            <person name="Schmutz J."/>
            <person name="Jabbour D."/>
            <person name="Luo H."/>
            <person name="Baker S.E."/>
            <person name="Pisabarro A.G."/>
            <person name="Walton J.D."/>
            <person name="Blanchette R.A."/>
            <person name="Henrissat B."/>
            <person name="Martin F."/>
            <person name="Cullen D."/>
            <person name="Hibbett D.S."/>
            <person name="Grigoriev I.V."/>
        </authorList>
    </citation>
    <scope>NUCLEOTIDE SEQUENCE [LARGE SCALE GENOMIC DNA]</scope>
    <source>
        <strain evidence="3">FD-172 SS1</strain>
    </source>
</reference>
<sequence length="310" mass="34223">MASDSALERLSWCFGASPLYLLLSSLVITKKSWLPYTKSSPRTNNMSTTTTSPMQATSDDTRTYHSFPGAHYILPADEIEKERLDRQHRLLKRAYDDKLIWVPVDLVPGSAVLDAGAGSGAWLLDLADQVPGGVQLYGIDIESRLFPPPQPNIEFINGSVTALPSEWSSAFQLIEESGAGPLNLESGPVTTRFHDMIFKLNASREHIYDCALHIPKFLADAGFVNVRAEVRGIPLGKWAGKEGCENRDNIVDICRGIKTPVLKARGFGYVSTGDEFDRFLAEVAEEWDNTPGSKWNFTIFSAQKPVSEDA</sequence>
<keyword evidence="3" id="KW-1185">Reference proteome</keyword>
<dbReference type="InterPro" id="IPR029063">
    <property type="entry name" value="SAM-dependent_MTases_sf"/>
</dbReference>
<dbReference type="Gene3D" id="3.40.50.150">
    <property type="entry name" value="Vaccinia Virus protein VP39"/>
    <property type="match status" value="1"/>
</dbReference>